<evidence type="ECO:0000313" key="3">
    <source>
        <dbReference type="Proteomes" id="UP000334019"/>
    </source>
</evidence>
<dbReference type="Proteomes" id="UP000334019">
    <property type="component" value="Chromosome"/>
</dbReference>
<keyword evidence="1" id="KW-0472">Membrane</keyword>
<evidence type="ECO:0000313" key="2">
    <source>
        <dbReference type="EMBL" id="QGG95333.1"/>
    </source>
</evidence>
<evidence type="ECO:0008006" key="4">
    <source>
        <dbReference type="Google" id="ProtNLM"/>
    </source>
</evidence>
<feature type="transmembrane region" description="Helical" evidence="1">
    <location>
        <begin position="73"/>
        <end position="92"/>
    </location>
</feature>
<evidence type="ECO:0000256" key="1">
    <source>
        <dbReference type="SAM" id="Phobius"/>
    </source>
</evidence>
<protein>
    <recommendedName>
        <fullName evidence="4">DUF1634 domain-containing protein</fullName>
    </recommendedName>
</protein>
<reference evidence="2 3" key="1">
    <citation type="submission" date="2019-11" db="EMBL/GenBank/DDBJ databases">
        <authorList>
            <person name="He Y."/>
        </authorList>
    </citation>
    <scope>NUCLEOTIDE SEQUENCE [LARGE SCALE GENOMIC DNA]</scope>
    <source>
        <strain evidence="2 3">SCSIO 58843</strain>
    </source>
</reference>
<dbReference type="RefSeq" id="WP_153759441.1">
    <property type="nucleotide sequence ID" value="NZ_CP045851.1"/>
</dbReference>
<dbReference type="EMBL" id="CP045851">
    <property type="protein sequence ID" value="QGG95333.1"/>
    <property type="molecule type" value="Genomic_DNA"/>
</dbReference>
<name>A0A5Q2RHR3_9ACTN</name>
<sequence>MSAPGPHPLVGRQRHLVTFLRALYVLAFALALAGVVLPGEAGDAAGTALVATLVAAPVLRIAWLLVRWIRRRDLRFAAVAFGLLVVIGAGAATTI</sequence>
<gene>
    <name evidence="2" type="ORF">GH723_09610</name>
</gene>
<dbReference type="KEGG" id="atq:GH723_09610"/>
<organism evidence="2 3">
    <name type="scientific">Actinomarinicola tropica</name>
    <dbReference type="NCBI Taxonomy" id="2789776"/>
    <lineage>
        <taxon>Bacteria</taxon>
        <taxon>Bacillati</taxon>
        <taxon>Actinomycetota</taxon>
        <taxon>Acidimicrobiia</taxon>
        <taxon>Acidimicrobiales</taxon>
        <taxon>Iamiaceae</taxon>
        <taxon>Actinomarinicola</taxon>
    </lineage>
</organism>
<proteinExistence type="predicted"/>
<keyword evidence="1" id="KW-1133">Transmembrane helix</keyword>
<feature type="transmembrane region" description="Helical" evidence="1">
    <location>
        <begin position="45"/>
        <end position="66"/>
    </location>
</feature>
<keyword evidence="3" id="KW-1185">Reference proteome</keyword>
<keyword evidence="1" id="KW-0812">Transmembrane</keyword>
<accession>A0A5Q2RHR3</accession>
<dbReference type="AlphaFoldDB" id="A0A5Q2RHR3"/>
<feature type="transmembrane region" description="Helical" evidence="1">
    <location>
        <begin position="21"/>
        <end position="39"/>
    </location>
</feature>